<evidence type="ECO:0000313" key="14">
    <source>
        <dbReference type="Proteomes" id="UP001589894"/>
    </source>
</evidence>
<keyword evidence="9" id="KW-0482">Metalloprotease</keyword>
<dbReference type="PANTHER" id="PTHR33478">
    <property type="entry name" value="EXTRACELLULAR METALLOPROTEINASE MEP"/>
    <property type="match status" value="1"/>
</dbReference>
<dbReference type="Pfam" id="PF02128">
    <property type="entry name" value="Peptidase_M36"/>
    <property type="match status" value="1"/>
</dbReference>
<evidence type="ECO:0000256" key="12">
    <source>
        <dbReference type="SAM" id="SignalP"/>
    </source>
</evidence>
<evidence type="ECO:0000256" key="7">
    <source>
        <dbReference type="ARBA" id="ARBA00022801"/>
    </source>
</evidence>
<protein>
    <submittedName>
        <fullName evidence="13">M36 family metallopeptidase</fullName>
    </submittedName>
</protein>
<comment type="cofactor">
    <cofactor evidence="1">
        <name>Zn(2+)</name>
        <dbReference type="ChEBI" id="CHEBI:29105"/>
    </cofactor>
</comment>
<accession>A0ABV6NV00</accession>
<keyword evidence="8" id="KW-0862">Zinc</keyword>
<gene>
    <name evidence="13" type="ORF">ACFFHU_10740</name>
</gene>
<dbReference type="PANTHER" id="PTHR33478:SF1">
    <property type="entry name" value="EXTRACELLULAR METALLOPROTEINASE MEP"/>
    <property type="match status" value="1"/>
</dbReference>
<evidence type="ECO:0000256" key="3">
    <source>
        <dbReference type="ARBA" id="ARBA00006006"/>
    </source>
</evidence>
<keyword evidence="4" id="KW-0964">Secreted</keyword>
<dbReference type="RefSeq" id="WP_377337759.1">
    <property type="nucleotide sequence ID" value="NZ_JBHLUE010000007.1"/>
</dbReference>
<feature type="region of interest" description="Disordered" evidence="11">
    <location>
        <begin position="262"/>
        <end position="284"/>
    </location>
</feature>
<dbReference type="Proteomes" id="UP001589894">
    <property type="component" value="Unassembled WGS sequence"/>
</dbReference>
<keyword evidence="5" id="KW-0645">Protease</keyword>
<keyword evidence="10" id="KW-0865">Zymogen</keyword>
<evidence type="ECO:0000256" key="1">
    <source>
        <dbReference type="ARBA" id="ARBA00001947"/>
    </source>
</evidence>
<dbReference type="InterPro" id="IPR027268">
    <property type="entry name" value="Peptidase_M4/M1_CTD_sf"/>
</dbReference>
<keyword evidence="7" id="KW-0378">Hydrolase</keyword>
<name>A0ABV6NV00_9ACTN</name>
<reference evidence="13 14" key="1">
    <citation type="submission" date="2024-09" db="EMBL/GenBank/DDBJ databases">
        <authorList>
            <person name="Sun Q."/>
            <person name="Mori K."/>
        </authorList>
    </citation>
    <scope>NUCLEOTIDE SEQUENCE [LARGE SCALE GENOMIC DNA]</scope>
    <source>
        <strain evidence="13 14">TBRC 2205</strain>
    </source>
</reference>
<comment type="caution">
    <text evidence="13">The sequence shown here is derived from an EMBL/GenBank/DDBJ whole genome shotgun (WGS) entry which is preliminary data.</text>
</comment>
<evidence type="ECO:0000256" key="4">
    <source>
        <dbReference type="ARBA" id="ARBA00022525"/>
    </source>
</evidence>
<feature type="chain" id="PRO_5046672953" evidence="12">
    <location>
        <begin position="31"/>
        <end position="981"/>
    </location>
</feature>
<sequence>MRTPSRATAGTTVMLVAAALVLTTGTGGQAEPGHPARTQPDTVRIDGSHDRTQDNRTGLVAPTTHQRDRAAGLGARARWNSFGTPATLTAPDRPLATGLPADPARAARAYVAANRDLLGLTARGADALEQLAVVPMGEGAAVLFRQRFGDLPAAVDGMLAVGLRKGEVWYVSSSLAPDAAAPQPATLSRADAERAAVRDAATATPATVLRSRLVAVPTPDRGARTAYEVVLGADLTGAQPTALSTYVDARDGSVLLREDLVDSEHDSDPADNPSWAVYPNSPPKDYSSADRRTRWCFNRAHGCDETLASAASPLPWDVDPATGRSTQTTRGNNAIAVHNWFSNDPYSVGTETATPRPDRQYVYPWTNQWHDSGCSPDAFTTPQRNDIDAARANLFAMHNRMHDWSYHLGFTEALWNMQDDTFGRGGTGGDHEQGNAQAGGVSGGPPNFEARDNANQITPGDGIPPTTNMYLWQSIAGSFYAPCVDGDYDMSVIGHEYSHAITNRMIAGPDSGFSSPQGMSESWSDQLAMEYLHEYGYAAPGRRGFTEGEYVTGDPKAGIRNYNMSDSPLNYSAIDYDFVGLQVHASGEVWTATNYDIRDAMLRRYGDAGSAVQRACANGERPVQRCPGNRRWIQLVFDSFPLLTANRISMVDSRDAMLAADRIRFGGANQDLLWNAFAKRGLGEAAASNGYNDADPTPSFASPYAREATVRFNPVGPGGPVPGAQLFVGDYQARAVPVADTDPATPLTGEVALVPGRYDFVVRAPGYGHVRIGPVTIRAGEHRTLPVRMWPNVASTAAGATVSGDGINLDQIADDNEATNWASLGAPVAGRGVTVALAGGATQVRRVQVSAMLRPADPTNPDSGTQSRFSALRQFRVLACTARAGVDCTDPADFRVAYTSPADAFPSGQPRPRAPELIIRSFDIPRTTASHLRLEVVTNQCTGAPAYAGERDNDPRAATDCSTASLQARNVRVAEFQAFAH</sequence>
<dbReference type="InterPro" id="IPR001842">
    <property type="entry name" value="Peptidase_M36"/>
</dbReference>
<comment type="similarity">
    <text evidence="3">Belongs to the peptidase M36 family.</text>
</comment>
<keyword evidence="6" id="KW-0479">Metal-binding</keyword>
<organism evidence="13 14">
    <name type="scientific">Plantactinospora siamensis</name>
    <dbReference type="NCBI Taxonomy" id="555372"/>
    <lineage>
        <taxon>Bacteria</taxon>
        <taxon>Bacillati</taxon>
        <taxon>Actinomycetota</taxon>
        <taxon>Actinomycetes</taxon>
        <taxon>Micromonosporales</taxon>
        <taxon>Micromonosporaceae</taxon>
        <taxon>Plantactinospora</taxon>
    </lineage>
</organism>
<proteinExistence type="inferred from homology"/>
<dbReference type="EMBL" id="JBHLUE010000007">
    <property type="protein sequence ID" value="MFC0564610.1"/>
    <property type="molecule type" value="Genomic_DNA"/>
</dbReference>
<evidence type="ECO:0000256" key="10">
    <source>
        <dbReference type="ARBA" id="ARBA00023145"/>
    </source>
</evidence>
<evidence type="ECO:0000256" key="9">
    <source>
        <dbReference type="ARBA" id="ARBA00023049"/>
    </source>
</evidence>
<evidence type="ECO:0000256" key="5">
    <source>
        <dbReference type="ARBA" id="ARBA00022670"/>
    </source>
</evidence>
<feature type="compositionally biased region" description="Basic and acidic residues" evidence="11">
    <location>
        <begin position="43"/>
        <end position="54"/>
    </location>
</feature>
<feature type="signal peptide" evidence="12">
    <location>
        <begin position="1"/>
        <end position="30"/>
    </location>
</feature>
<dbReference type="Gene3D" id="3.10.170.10">
    <property type="match status" value="1"/>
</dbReference>
<keyword evidence="14" id="KW-1185">Reference proteome</keyword>
<dbReference type="SUPFAM" id="SSF55486">
    <property type="entry name" value="Metalloproteases ('zincins'), catalytic domain"/>
    <property type="match status" value="1"/>
</dbReference>
<evidence type="ECO:0000256" key="6">
    <source>
        <dbReference type="ARBA" id="ARBA00022723"/>
    </source>
</evidence>
<evidence type="ECO:0000256" key="8">
    <source>
        <dbReference type="ARBA" id="ARBA00022833"/>
    </source>
</evidence>
<dbReference type="Gene3D" id="1.10.390.10">
    <property type="entry name" value="Neutral Protease Domain 2"/>
    <property type="match status" value="1"/>
</dbReference>
<feature type="region of interest" description="Disordered" evidence="11">
    <location>
        <begin position="25"/>
        <end position="57"/>
    </location>
</feature>
<dbReference type="InterPro" id="IPR050371">
    <property type="entry name" value="Fungal_virulence_M36"/>
</dbReference>
<evidence type="ECO:0000313" key="13">
    <source>
        <dbReference type="EMBL" id="MFC0564610.1"/>
    </source>
</evidence>
<keyword evidence="12" id="KW-0732">Signal</keyword>
<evidence type="ECO:0000256" key="11">
    <source>
        <dbReference type="SAM" id="MobiDB-lite"/>
    </source>
</evidence>
<comment type="subcellular location">
    <subcellularLocation>
        <location evidence="2">Secreted</location>
    </subcellularLocation>
</comment>
<evidence type="ECO:0000256" key="2">
    <source>
        <dbReference type="ARBA" id="ARBA00004613"/>
    </source>
</evidence>